<dbReference type="AlphaFoldDB" id="A0A5E4PRV7"/>
<dbReference type="GO" id="GO:0004252">
    <property type="term" value="F:serine-type endopeptidase activity"/>
    <property type="evidence" value="ECO:0007669"/>
    <property type="project" value="UniProtKB-EC"/>
</dbReference>
<evidence type="ECO:0000256" key="8">
    <source>
        <dbReference type="ARBA" id="ARBA00036320"/>
    </source>
</evidence>
<comment type="catalytic activity">
    <reaction evidence="8">
        <text>Preferential cleavage: Arg-|-Xaa, Lys-|-Xaa.</text>
        <dbReference type="EC" id="3.4.21.4"/>
    </reaction>
</comment>
<feature type="domain" description="Peptidase S1" evidence="11">
    <location>
        <begin position="35"/>
        <end position="265"/>
    </location>
</feature>
<evidence type="ECO:0000256" key="1">
    <source>
        <dbReference type="ARBA" id="ARBA00004613"/>
    </source>
</evidence>
<dbReference type="InterPro" id="IPR001254">
    <property type="entry name" value="Trypsin_dom"/>
</dbReference>
<reference evidence="12 13" key="1">
    <citation type="submission" date="2017-07" db="EMBL/GenBank/DDBJ databases">
        <authorList>
            <person name="Talla V."/>
            <person name="Backstrom N."/>
        </authorList>
    </citation>
    <scope>NUCLEOTIDE SEQUENCE [LARGE SCALE GENOMIC DNA]</scope>
</reference>
<organism evidence="12 13">
    <name type="scientific">Leptidea sinapis</name>
    <dbReference type="NCBI Taxonomy" id="189913"/>
    <lineage>
        <taxon>Eukaryota</taxon>
        <taxon>Metazoa</taxon>
        <taxon>Ecdysozoa</taxon>
        <taxon>Arthropoda</taxon>
        <taxon>Hexapoda</taxon>
        <taxon>Insecta</taxon>
        <taxon>Pterygota</taxon>
        <taxon>Neoptera</taxon>
        <taxon>Endopterygota</taxon>
        <taxon>Lepidoptera</taxon>
        <taxon>Glossata</taxon>
        <taxon>Ditrysia</taxon>
        <taxon>Papilionoidea</taxon>
        <taxon>Pieridae</taxon>
        <taxon>Dismorphiinae</taxon>
        <taxon>Leptidea</taxon>
    </lineage>
</organism>
<keyword evidence="13" id="KW-1185">Reference proteome</keyword>
<name>A0A5E4PRV7_9NEOP</name>
<feature type="signal peptide" evidence="10">
    <location>
        <begin position="1"/>
        <end position="22"/>
    </location>
</feature>
<dbReference type="Gene3D" id="2.40.10.10">
    <property type="entry name" value="Trypsin-like serine proteases"/>
    <property type="match status" value="1"/>
</dbReference>
<dbReference type="PANTHER" id="PTHR24276:SF91">
    <property type="entry name" value="AT26814P-RELATED"/>
    <property type="match status" value="1"/>
</dbReference>
<dbReference type="SUPFAM" id="SSF50494">
    <property type="entry name" value="Trypsin-like serine proteases"/>
    <property type="match status" value="1"/>
</dbReference>
<protein>
    <recommendedName>
        <fullName evidence="9">trypsin</fullName>
        <ecNumber evidence="9">3.4.21.4</ecNumber>
    </recommendedName>
</protein>
<keyword evidence="7" id="KW-1015">Disulfide bond</keyword>
<gene>
    <name evidence="12" type="ORF">LSINAPIS_LOCUS1346</name>
</gene>
<evidence type="ECO:0000313" key="13">
    <source>
        <dbReference type="Proteomes" id="UP000324832"/>
    </source>
</evidence>
<evidence type="ECO:0000256" key="7">
    <source>
        <dbReference type="ARBA" id="ARBA00023157"/>
    </source>
</evidence>
<dbReference type="EC" id="3.4.21.4" evidence="9"/>
<accession>A0A5E4PRV7</accession>
<dbReference type="PROSITE" id="PS00134">
    <property type="entry name" value="TRYPSIN_HIS"/>
    <property type="match status" value="1"/>
</dbReference>
<proteinExistence type="inferred from homology"/>
<keyword evidence="6" id="KW-0720">Serine protease</keyword>
<evidence type="ECO:0000256" key="5">
    <source>
        <dbReference type="ARBA" id="ARBA00022801"/>
    </source>
</evidence>
<dbReference type="GO" id="GO:0016485">
    <property type="term" value="P:protein processing"/>
    <property type="evidence" value="ECO:0007669"/>
    <property type="project" value="UniProtKB-ARBA"/>
</dbReference>
<keyword evidence="3" id="KW-0964">Secreted</keyword>
<evidence type="ECO:0000256" key="4">
    <source>
        <dbReference type="ARBA" id="ARBA00022670"/>
    </source>
</evidence>
<comment type="similarity">
    <text evidence="2">Belongs to the peptidase S1 family.</text>
</comment>
<evidence type="ECO:0000259" key="11">
    <source>
        <dbReference type="PROSITE" id="PS50240"/>
    </source>
</evidence>
<comment type="subcellular location">
    <subcellularLocation>
        <location evidence="1">Secreted</location>
    </subcellularLocation>
</comment>
<dbReference type="FunFam" id="2.40.10.10:FF:000047">
    <property type="entry name" value="Trypsin eta"/>
    <property type="match status" value="1"/>
</dbReference>
<dbReference type="PANTHER" id="PTHR24276">
    <property type="entry name" value="POLYSERASE-RELATED"/>
    <property type="match status" value="1"/>
</dbReference>
<keyword evidence="10" id="KW-0732">Signal</keyword>
<dbReference type="EMBL" id="FZQP02000204">
    <property type="protein sequence ID" value="VVC87822.1"/>
    <property type="molecule type" value="Genomic_DNA"/>
</dbReference>
<keyword evidence="5" id="KW-0378">Hydrolase</keyword>
<evidence type="ECO:0000256" key="6">
    <source>
        <dbReference type="ARBA" id="ARBA00022825"/>
    </source>
</evidence>
<dbReference type="GO" id="GO:0005576">
    <property type="term" value="C:extracellular region"/>
    <property type="evidence" value="ECO:0007669"/>
    <property type="project" value="UniProtKB-SubCell"/>
</dbReference>
<dbReference type="InterPro" id="IPR043504">
    <property type="entry name" value="Peptidase_S1_PA_chymotrypsin"/>
</dbReference>
<dbReference type="PRINTS" id="PR00722">
    <property type="entry name" value="CHYMOTRYPSIN"/>
</dbReference>
<evidence type="ECO:0000313" key="12">
    <source>
        <dbReference type="EMBL" id="VVC87822.1"/>
    </source>
</evidence>
<dbReference type="CDD" id="cd00190">
    <property type="entry name" value="Tryp_SPc"/>
    <property type="match status" value="1"/>
</dbReference>
<evidence type="ECO:0000256" key="10">
    <source>
        <dbReference type="SAM" id="SignalP"/>
    </source>
</evidence>
<evidence type="ECO:0000256" key="9">
    <source>
        <dbReference type="ARBA" id="ARBA00038868"/>
    </source>
</evidence>
<dbReference type="InterPro" id="IPR018114">
    <property type="entry name" value="TRYPSIN_HIS"/>
</dbReference>
<dbReference type="InterPro" id="IPR001314">
    <property type="entry name" value="Peptidase_S1A"/>
</dbReference>
<dbReference type="InterPro" id="IPR009003">
    <property type="entry name" value="Peptidase_S1_PA"/>
</dbReference>
<keyword evidence="4" id="KW-0645">Protease</keyword>
<dbReference type="Proteomes" id="UP000324832">
    <property type="component" value="Unassembled WGS sequence"/>
</dbReference>
<dbReference type="Pfam" id="PF00089">
    <property type="entry name" value="Trypsin"/>
    <property type="match status" value="1"/>
</dbReference>
<dbReference type="PROSITE" id="PS50240">
    <property type="entry name" value="TRYPSIN_DOM"/>
    <property type="match status" value="1"/>
</dbReference>
<evidence type="ECO:0000256" key="3">
    <source>
        <dbReference type="ARBA" id="ARBA00022525"/>
    </source>
</evidence>
<feature type="chain" id="PRO_5022974944" description="trypsin" evidence="10">
    <location>
        <begin position="23"/>
        <end position="266"/>
    </location>
</feature>
<dbReference type="SMART" id="SM00020">
    <property type="entry name" value="Tryp_SPc"/>
    <property type="match status" value="1"/>
</dbReference>
<sequence>MYGKYFKILFVLVFCIFKDACCEFEIEEIVDDDKIVGGTNVNIKKLPHQAFIRTFKGNRYFQCGGSIISKEYILTAAHCLYGMDEAYVRTGSTEYDDINNALILAKSFKSHPNYTHTSHDNDIGVVQLARKLDLSGKKEKIIKLVDAGTKLPVGGKLTVSGWGVTSEDGRVSRHLKDVQIQIVSDADCRKMYKEEFTENMFCAGVPEGGKDACQGDTGGPGILSNDGTQIGIVSFGKGCARPDTPGVFTSLISKEMREWVTKVTGV</sequence>
<evidence type="ECO:0000256" key="2">
    <source>
        <dbReference type="ARBA" id="ARBA00007664"/>
    </source>
</evidence>
<dbReference type="InterPro" id="IPR050430">
    <property type="entry name" value="Peptidase_S1"/>
</dbReference>